<evidence type="ECO:0000313" key="3">
    <source>
        <dbReference type="Proteomes" id="UP000675554"/>
    </source>
</evidence>
<gene>
    <name evidence="2" type="ORF">KDA82_13540</name>
</gene>
<organism evidence="2 3">
    <name type="scientific">Streptomyces daliensis</name>
    <dbReference type="NCBI Taxonomy" id="299421"/>
    <lineage>
        <taxon>Bacteria</taxon>
        <taxon>Bacillati</taxon>
        <taxon>Actinomycetota</taxon>
        <taxon>Actinomycetes</taxon>
        <taxon>Kitasatosporales</taxon>
        <taxon>Streptomycetaceae</taxon>
        <taxon>Streptomyces</taxon>
    </lineage>
</organism>
<reference evidence="2" key="1">
    <citation type="submission" date="2021-04" db="EMBL/GenBank/DDBJ databases">
        <title>Sequencing of actinobacteria type strains.</title>
        <authorList>
            <person name="Nguyen G.-S."/>
            <person name="Wentzel A."/>
        </authorList>
    </citation>
    <scope>NUCLEOTIDE SEQUENCE</scope>
    <source>
        <strain evidence="2">DSM 42095</strain>
    </source>
</reference>
<proteinExistence type="predicted"/>
<feature type="region of interest" description="Disordered" evidence="1">
    <location>
        <begin position="51"/>
        <end position="71"/>
    </location>
</feature>
<name>A0A8T4IPQ2_9ACTN</name>
<dbReference type="AlphaFoldDB" id="A0A8T4IPQ2"/>
<evidence type="ECO:0008006" key="4">
    <source>
        <dbReference type="Google" id="ProtNLM"/>
    </source>
</evidence>
<keyword evidence="3" id="KW-1185">Reference proteome</keyword>
<feature type="non-terminal residue" evidence="2">
    <location>
        <position position="1"/>
    </location>
</feature>
<dbReference type="EMBL" id="JAGSMN010000290">
    <property type="protein sequence ID" value="MBR7674019.1"/>
    <property type="molecule type" value="Genomic_DNA"/>
</dbReference>
<comment type="caution">
    <text evidence="2">The sequence shown here is derived from an EMBL/GenBank/DDBJ whole genome shotgun (WGS) entry which is preliminary data.</text>
</comment>
<dbReference type="Proteomes" id="UP000675554">
    <property type="component" value="Unassembled WGS sequence"/>
</dbReference>
<evidence type="ECO:0000313" key="2">
    <source>
        <dbReference type="EMBL" id="MBR7674019.1"/>
    </source>
</evidence>
<evidence type="ECO:0000256" key="1">
    <source>
        <dbReference type="SAM" id="MobiDB-lite"/>
    </source>
</evidence>
<sequence>GRGGRWVVEGAGAEEVGAVAAREGIPVVELADERASLEQAYLALTADEAEFATPTTSPTSTSAPPVTTQEV</sequence>
<feature type="compositionally biased region" description="Low complexity" evidence="1">
    <location>
        <begin position="52"/>
        <end position="71"/>
    </location>
</feature>
<protein>
    <recommendedName>
        <fullName evidence="4">ABC transporter ATP-binding protein</fullName>
    </recommendedName>
</protein>
<accession>A0A8T4IPQ2</accession>